<dbReference type="RefSeq" id="XP_060408610.1">
    <property type="nucleotide sequence ID" value="XM_060559068.1"/>
</dbReference>
<dbReference type="GeneID" id="85443308"/>
<dbReference type="EMBL" id="JAHLJV010000103">
    <property type="protein sequence ID" value="KAK1572838.1"/>
    <property type="molecule type" value="Genomic_DNA"/>
</dbReference>
<keyword evidence="2" id="KW-1185">Reference proteome</keyword>
<proteinExistence type="predicted"/>
<evidence type="ECO:0000313" key="1">
    <source>
        <dbReference type="EMBL" id="KAK1572838.1"/>
    </source>
</evidence>
<dbReference type="AlphaFoldDB" id="A0AAD8PMU7"/>
<organism evidence="1 2">
    <name type="scientific">Colletotrichum navitas</name>
    <dbReference type="NCBI Taxonomy" id="681940"/>
    <lineage>
        <taxon>Eukaryota</taxon>
        <taxon>Fungi</taxon>
        <taxon>Dikarya</taxon>
        <taxon>Ascomycota</taxon>
        <taxon>Pezizomycotina</taxon>
        <taxon>Sordariomycetes</taxon>
        <taxon>Hypocreomycetidae</taxon>
        <taxon>Glomerellales</taxon>
        <taxon>Glomerellaceae</taxon>
        <taxon>Colletotrichum</taxon>
        <taxon>Colletotrichum graminicola species complex</taxon>
    </lineage>
</organism>
<protein>
    <submittedName>
        <fullName evidence="1">Uncharacterized protein</fullName>
    </submittedName>
</protein>
<evidence type="ECO:0000313" key="2">
    <source>
        <dbReference type="Proteomes" id="UP001230504"/>
    </source>
</evidence>
<accession>A0AAD8PMU7</accession>
<comment type="caution">
    <text evidence="1">The sequence shown here is derived from an EMBL/GenBank/DDBJ whole genome shotgun (WGS) entry which is preliminary data.</text>
</comment>
<reference evidence="1" key="1">
    <citation type="submission" date="2021-06" db="EMBL/GenBank/DDBJ databases">
        <title>Comparative genomics, transcriptomics and evolutionary studies reveal genomic signatures of adaptation to plant cell wall in hemibiotrophic fungi.</title>
        <authorList>
            <consortium name="DOE Joint Genome Institute"/>
            <person name="Baroncelli R."/>
            <person name="Diaz J.F."/>
            <person name="Benocci T."/>
            <person name="Peng M."/>
            <person name="Battaglia E."/>
            <person name="Haridas S."/>
            <person name="Andreopoulos W."/>
            <person name="Labutti K."/>
            <person name="Pangilinan J."/>
            <person name="Floch G.L."/>
            <person name="Makela M.R."/>
            <person name="Henrissat B."/>
            <person name="Grigoriev I.V."/>
            <person name="Crouch J.A."/>
            <person name="De Vries R.P."/>
            <person name="Sukno S.A."/>
            <person name="Thon M.R."/>
        </authorList>
    </citation>
    <scope>NUCLEOTIDE SEQUENCE</scope>
    <source>
        <strain evidence="1">CBS 125086</strain>
    </source>
</reference>
<dbReference type="Proteomes" id="UP001230504">
    <property type="component" value="Unassembled WGS sequence"/>
</dbReference>
<gene>
    <name evidence="1" type="ORF">LY79DRAFT_569635</name>
</gene>
<feature type="non-terminal residue" evidence="1">
    <location>
        <position position="53"/>
    </location>
</feature>
<sequence>MPIQFYFCFPGNVAADAWRVQAWLLNMVGKDIMAPTCGQDRLVSFQLTAYWSL</sequence>
<name>A0AAD8PMU7_9PEZI</name>